<name>A0A151ZKD1_TIELA</name>
<dbReference type="InterPro" id="IPR027109">
    <property type="entry name" value="Swc4/Dmap1"/>
</dbReference>
<dbReference type="STRING" id="361077.A0A151ZKD1"/>
<comment type="subcellular location">
    <subcellularLocation>
        <location evidence="1">Nucleus</location>
    </subcellularLocation>
</comment>
<keyword evidence="4" id="KW-0804">Transcription</keyword>
<evidence type="ECO:0000256" key="6">
    <source>
        <dbReference type="SAM" id="MobiDB-lite"/>
    </source>
</evidence>
<feature type="compositionally biased region" description="Polar residues" evidence="6">
    <location>
        <begin position="475"/>
        <end position="495"/>
    </location>
</feature>
<evidence type="ECO:0000256" key="5">
    <source>
        <dbReference type="ARBA" id="ARBA00023242"/>
    </source>
</evidence>
<protein>
    <submittedName>
        <fullName evidence="8">Myb domain-containing protein</fullName>
    </submittedName>
</protein>
<feature type="compositionally biased region" description="Low complexity" evidence="6">
    <location>
        <begin position="510"/>
        <end position="529"/>
    </location>
</feature>
<gene>
    <name evidence="8" type="ORF">DLAC_04748</name>
</gene>
<feature type="domain" description="DAMP1 SANT/Myb-like" evidence="7">
    <location>
        <begin position="151"/>
        <end position="233"/>
    </location>
</feature>
<dbReference type="PANTHER" id="PTHR12855">
    <property type="entry name" value="DNA METHYLTRANSFERASE 1-ASSOCIATED PROTEIN 1 FAMILY MEMBER"/>
    <property type="match status" value="1"/>
</dbReference>
<comment type="caution">
    <text evidence="8">The sequence shown here is derived from an EMBL/GenBank/DDBJ whole genome shotgun (WGS) entry which is preliminary data.</text>
</comment>
<evidence type="ECO:0000256" key="2">
    <source>
        <dbReference type="ARBA" id="ARBA00022853"/>
    </source>
</evidence>
<feature type="compositionally biased region" description="Low complexity" evidence="6">
    <location>
        <begin position="588"/>
        <end position="623"/>
    </location>
</feature>
<dbReference type="GO" id="GO:0006281">
    <property type="term" value="P:DNA repair"/>
    <property type="evidence" value="ECO:0007669"/>
    <property type="project" value="InterPro"/>
</dbReference>
<dbReference type="PANTHER" id="PTHR12855:SF10">
    <property type="entry name" value="DNA METHYLTRANSFERASE 1-ASSOCIATED PROTEIN 1"/>
    <property type="match status" value="1"/>
</dbReference>
<dbReference type="GO" id="GO:0000122">
    <property type="term" value="P:negative regulation of transcription by RNA polymerase II"/>
    <property type="evidence" value="ECO:0007669"/>
    <property type="project" value="TreeGrafter"/>
</dbReference>
<dbReference type="GO" id="GO:0000812">
    <property type="term" value="C:Swr1 complex"/>
    <property type="evidence" value="ECO:0007669"/>
    <property type="project" value="TreeGrafter"/>
</dbReference>
<dbReference type="Gene3D" id="1.10.10.60">
    <property type="entry name" value="Homeodomain-like"/>
    <property type="match status" value="1"/>
</dbReference>
<organism evidence="8 9">
    <name type="scientific">Tieghemostelium lacteum</name>
    <name type="common">Slime mold</name>
    <name type="synonym">Dictyostelium lacteum</name>
    <dbReference type="NCBI Taxonomy" id="361077"/>
    <lineage>
        <taxon>Eukaryota</taxon>
        <taxon>Amoebozoa</taxon>
        <taxon>Evosea</taxon>
        <taxon>Eumycetozoa</taxon>
        <taxon>Dictyostelia</taxon>
        <taxon>Dictyosteliales</taxon>
        <taxon>Raperosteliaceae</taxon>
        <taxon>Tieghemostelium</taxon>
    </lineage>
</organism>
<dbReference type="Proteomes" id="UP000076078">
    <property type="component" value="Unassembled WGS sequence"/>
</dbReference>
<reference evidence="8 9" key="1">
    <citation type="submission" date="2015-12" db="EMBL/GenBank/DDBJ databases">
        <title>Dictyostelia acquired genes for synthesis and detection of signals that induce cell-type specialization by lateral gene transfer from prokaryotes.</title>
        <authorList>
            <person name="Gloeckner G."/>
            <person name="Schaap P."/>
        </authorList>
    </citation>
    <scope>NUCLEOTIDE SEQUENCE [LARGE SCALE GENOMIC DNA]</scope>
    <source>
        <strain evidence="8 9">TK</strain>
    </source>
</reference>
<dbReference type="InterPro" id="IPR032563">
    <property type="entry name" value="DAMP1_SANT-like"/>
</dbReference>
<accession>A0A151ZKD1</accession>
<evidence type="ECO:0000256" key="1">
    <source>
        <dbReference type="ARBA" id="ARBA00004123"/>
    </source>
</evidence>
<evidence type="ECO:0000313" key="9">
    <source>
        <dbReference type="Proteomes" id="UP000076078"/>
    </source>
</evidence>
<keyword evidence="9" id="KW-1185">Reference proteome</keyword>
<dbReference type="AlphaFoldDB" id="A0A151ZKD1"/>
<evidence type="ECO:0000313" key="8">
    <source>
        <dbReference type="EMBL" id="KYQ94451.1"/>
    </source>
</evidence>
<feature type="compositionally biased region" description="Basic and acidic residues" evidence="6">
    <location>
        <begin position="547"/>
        <end position="565"/>
    </location>
</feature>
<feature type="compositionally biased region" description="Basic residues" evidence="6">
    <location>
        <begin position="624"/>
        <end position="635"/>
    </location>
</feature>
<dbReference type="EMBL" id="LODT01000022">
    <property type="protein sequence ID" value="KYQ94451.1"/>
    <property type="molecule type" value="Genomic_DNA"/>
</dbReference>
<dbReference type="Pfam" id="PF16282">
    <property type="entry name" value="SANT_DAMP1_like"/>
    <property type="match status" value="1"/>
</dbReference>
<dbReference type="GO" id="GO:0003714">
    <property type="term" value="F:transcription corepressor activity"/>
    <property type="evidence" value="ECO:0007669"/>
    <property type="project" value="TreeGrafter"/>
</dbReference>
<feature type="compositionally biased region" description="Low complexity" evidence="6">
    <location>
        <begin position="455"/>
        <end position="474"/>
    </location>
</feature>
<dbReference type="GO" id="GO:0035267">
    <property type="term" value="C:NuA4 histone acetyltransferase complex"/>
    <property type="evidence" value="ECO:0007669"/>
    <property type="project" value="InterPro"/>
</dbReference>
<sequence length="635" mass="72391">MSDTKDVEMISLDSQIQPDNNNNNNVNIDQPMDVTTTTTTTSMNSDNGKEVTTKQIQPTQPKKETARIIAERIKEALYRNLEGETISLSTPIKNVNKSNKSSSSKKVKKSKWELLDFRNPVRRDQLILKHWVNTSDSVNNPAGSDRKTKEYKYEKFNKKMEILMFTDDEYENYLKDDQWSKEDTTQLIELCKRFDSRFIVVFDRFEATSHFHRQKKTIDDLKERYYRVQSKLIELRSKPEEDNFRNPMASYQFNKTYEMERKHQMEKLHHLSVDKISEQESLQNSYIGIEKHLLAHSRDSKIIMKRSSIALHNGAIKHYDFAKYGSSYSQLEQRNKRKNMGMVVQDDQGPYGRLEGTLYELSTPTSLNHPISKLLHQDLKEDIAILLDLQKCYLEKRYHCEILKAQKDFLEKELEQLGTQIPYEALSIHVDEENETIQNLTDSELPPPSTSLTGSHMLSSTPLSTPSHKSSSISTNTPFQLLSNDSNSGERSNISEMEPISITPTKSHKSSSNSTSTPSSSNNTTSSSSSKKHHDKKDQNETIESPQSKEAKKAQRDKKQQERAAKKLKLAQKSNSESGSAAEFPVPTSSSNTIPLSSPLSSPSSLKKSTSSTTNHHSSSSGKSSKKEKKEKKSK</sequence>
<proteinExistence type="predicted"/>
<evidence type="ECO:0000256" key="3">
    <source>
        <dbReference type="ARBA" id="ARBA00023015"/>
    </source>
</evidence>
<feature type="region of interest" description="Disordered" evidence="6">
    <location>
        <begin position="437"/>
        <end position="635"/>
    </location>
</feature>
<keyword evidence="3" id="KW-0805">Transcription regulation</keyword>
<evidence type="ECO:0000256" key="4">
    <source>
        <dbReference type="ARBA" id="ARBA00023163"/>
    </source>
</evidence>
<keyword evidence="2" id="KW-0156">Chromatin regulator</keyword>
<dbReference type="OrthoDB" id="19740at2759"/>
<dbReference type="GO" id="GO:0006338">
    <property type="term" value="P:chromatin remodeling"/>
    <property type="evidence" value="ECO:0007669"/>
    <property type="project" value="InterPro"/>
</dbReference>
<evidence type="ECO:0000259" key="7">
    <source>
        <dbReference type="Pfam" id="PF16282"/>
    </source>
</evidence>
<dbReference type="InParanoid" id="A0A151ZKD1"/>
<dbReference type="FunFam" id="1.10.10.60:FF:000087">
    <property type="entry name" value="DNA methyltransferase 1-associated protein 1"/>
    <property type="match status" value="1"/>
</dbReference>
<dbReference type="OMA" id="RYYKIQS"/>
<keyword evidence="5" id="KW-0539">Nucleus</keyword>